<dbReference type="AlphaFoldDB" id="A0A1I7XMI9"/>
<dbReference type="WBParaSite" id="Hba_18998">
    <property type="protein sequence ID" value="Hba_18998"/>
    <property type="gene ID" value="Hba_18998"/>
</dbReference>
<evidence type="ECO:0000313" key="1">
    <source>
        <dbReference type="Proteomes" id="UP000095283"/>
    </source>
</evidence>
<proteinExistence type="predicted"/>
<name>A0A1I7XMI9_HETBA</name>
<protein>
    <submittedName>
        <fullName evidence="2">C2H2-type domain-containing protein</fullName>
    </submittedName>
</protein>
<sequence length="93" mass="10470">MDRQKVLNIKLQMKSEGVKLACLKCGEMPQNIDKHLKDVHDVRSSADWLRNIRIMKPGEDNLLSTIATATVFTPASSPHLNKLMSLINTVDKK</sequence>
<dbReference type="Proteomes" id="UP000095283">
    <property type="component" value="Unplaced"/>
</dbReference>
<organism evidence="1 2">
    <name type="scientific">Heterorhabditis bacteriophora</name>
    <name type="common">Entomopathogenic nematode worm</name>
    <dbReference type="NCBI Taxonomy" id="37862"/>
    <lineage>
        <taxon>Eukaryota</taxon>
        <taxon>Metazoa</taxon>
        <taxon>Ecdysozoa</taxon>
        <taxon>Nematoda</taxon>
        <taxon>Chromadorea</taxon>
        <taxon>Rhabditida</taxon>
        <taxon>Rhabditina</taxon>
        <taxon>Rhabditomorpha</taxon>
        <taxon>Strongyloidea</taxon>
        <taxon>Heterorhabditidae</taxon>
        <taxon>Heterorhabditis</taxon>
    </lineage>
</organism>
<keyword evidence="1" id="KW-1185">Reference proteome</keyword>
<reference evidence="2" key="1">
    <citation type="submission" date="2016-11" db="UniProtKB">
        <authorList>
            <consortium name="WormBaseParasite"/>
        </authorList>
    </citation>
    <scope>IDENTIFICATION</scope>
</reference>
<evidence type="ECO:0000313" key="2">
    <source>
        <dbReference type="WBParaSite" id="Hba_18998"/>
    </source>
</evidence>
<accession>A0A1I7XMI9</accession>